<feature type="domain" description="Chalcone/stilbene synthase C-terminal" evidence="5">
    <location>
        <begin position="242"/>
        <end position="374"/>
    </location>
</feature>
<dbReference type="SUPFAM" id="SSF53901">
    <property type="entry name" value="Thiolase-like"/>
    <property type="match status" value="1"/>
</dbReference>
<reference evidence="6" key="1">
    <citation type="submission" date="2020-12" db="EMBL/GenBank/DDBJ databases">
        <title>Sanguibacter suaedae sp. nov., isolated from Suaeda aralocaspica.</title>
        <authorList>
            <person name="Ma Q."/>
        </authorList>
    </citation>
    <scope>NUCLEOTIDE SEQUENCE</scope>
    <source>
        <strain evidence="6">YZGR15</strain>
    </source>
</reference>
<dbReference type="InterPro" id="IPR011141">
    <property type="entry name" value="Polyketide_synthase_type-III"/>
</dbReference>
<evidence type="ECO:0000256" key="1">
    <source>
        <dbReference type="ARBA" id="ARBA00005531"/>
    </source>
</evidence>
<dbReference type="InterPro" id="IPR001099">
    <property type="entry name" value="Chalcone/stilbene_synt_N"/>
</dbReference>
<feature type="domain" description="Chalcone/stilbene synthase N-terminal" evidence="4">
    <location>
        <begin position="5"/>
        <end position="226"/>
    </location>
</feature>
<dbReference type="Gene3D" id="3.40.47.10">
    <property type="match status" value="2"/>
</dbReference>
<name>A0A934M863_9MICO</name>
<evidence type="ECO:0000259" key="4">
    <source>
        <dbReference type="Pfam" id="PF00195"/>
    </source>
</evidence>
<protein>
    <submittedName>
        <fullName evidence="6">Type III polyketide synthase</fullName>
    </submittedName>
</protein>
<dbReference type="AlphaFoldDB" id="A0A934M863"/>
<dbReference type="PANTHER" id="PTHR11877">
    <property type="entry name" value="HYDROXYMETHYLGLUTARYL-COA SYNTHASE"/>
    <property type="match status" value="1"/>
</dbReference>
<dbReference type="CDD" id="cd00831">
    <property type="entry name" value="CHS_like"/>
    <property type="match status" value="1"/>
</dbReference>
<keyword evidence="7" id="KW-1185">Reference proteome</keyword>
<dbReference type="PIRSF" id="PIRSF000451">
    <property type="entry name" value="PKS_III"/>
    <property type="match status" value="1"/>
</dbReference>
<sequence length="379" mass="39822">MPVRVTSIETAVPPTVLRQSELRDVFAAQDGLSRLGQRLVRGAFDASAIDTRHTVLDELGRAAAGAPVPDAEQPPTFYDASTGTILDPLTGTRNDAYAEHSPSLFLDAAQRALDSAPGVSAGDVTHVVTASCTGFYAPGPDYAIVRGLGLDPTTERYHLGFMGCYAAFPALRTAAAFCTADPDAVVLVVCIELCSLHISSSDDPDVITAASVFADGAAAAVVTARPVPDGHTVLDLDAFHSDLTPTGEDDMAWTIGDHGFEMVLSRYVPKIIGEHIHGALAPLVDAAGIPGASDITHWAVHPGGRSILDKVQTHLELDDAQMAPSRATLREHGNMSSATVLFILRRILDASGDTPERVCALAFGPGLTVESALLTRRTV</sequence>
<keyword evidence="2" id="KW-0808">Transferase</keyword>
<evidence type="ECO:0000313" key="7">
    <source>
        <dbReference type="Proteomes" id="UP000602087"/>
    </source>
</evidence>
<dbReference type="Pfam" id="PF02797">
    <property type="entry name" value="Chal_sti_synt_C"/>
    <property type="match status" value="1"/>
</dbReference>
<gene>
    <name evidence="6" type="ORF">JAV76_14315</name>
</gene>
<dbReference type="Proteomes" id="UP000602087">
    <property type="component" value="Unassembled WGS sequence"/>
</dbReference>
<dbReference type="PANTHER" id="PTHR11877:SF46">
    <property type="entry name" value="TYPE III POLYKETIDE SYNTHASE A"/>
    <property type="match status" value="1"/>
</dbReference>
<comment type="caution">
    <text evidence="6">The sequence shown here is derived from an EMBL/GenBank/DDBJ whole genome shotgun (WGS) entry which is preliminary data.</text>
</comment>
<dbReference type="InterPro" id="IPR012328">
    <property type="entry name" value="Chalcone/stilbene_synt_C"/>
</dbReference>
<evidence type="ECO:0000259" key="5">
    <source>
        <dbReference type="Pfam" id="PF02797"/>
    </source>
</evidence>
<dbReference type="GO" id="GO:0016747">
    <property type="term" value="F:acyltransferase activity, transferring groups other than amino-acyl groups"/>
    <property type="evidence" value="ECO:0007669"/>
    <property type="project" value="InterPro"/>
</dbReference>
<dbReference type="GO" id="GO:0030639">
    <property type="term" value="P:polyketide biosynthetic process"/>
    <property type="evidence" value="ECO:0007669"/>
    <property type="project" value="TreeGrafter"/>
</dbReference>
<feature type="active site" description="Acyl-thioester intermediate" evidence="3">
    <location>
        <position position="164"/>
    </location>
</feature>
<evidence type="ECO:0000256" key="3">
    <source>
        <dbReference type="PIRSR" id="PIRSR000451-1"/>
    </source>
</evidence>
<dbReference type="RefSeq" id="WP_198734755.1">
    <property type="nucleotide sequence ID" value="NZ_JAEINH010000019.1"/>
</dbReference>
<organism evidence="6 7">
    <name type="scientific">Sanguibacter suaedae</name>
    <dbReference type="NCBI Taxonomy" id="2795737"/>
    <lineage>
        <taxon>Bacteria</taxon>
        <taxon>Bacillati</taxon>
        <taxon>Actinomycetota</taxon>
        <taxon>Actinomycetes</taxon>
        <taxon>Micrococcales</taxon>
        <taxon>Sanguibacteraceae</taxon>
        <taxon>Sanguibacter</taxon>
    </lineage>
</organism>
<accession>A0A934M863</accession>
<comment type="similarity">
    <text evidence="1">Belongs to the thiolase-like superfamily. Chalcone/stilbene synthases family.</text>
</comment>
<dbReference type="EMBL" id="JAEINH010000019">
    <property type="protein sequence ID" value="MBI9116187.1"/>
    <property type="molecule type" value="Genomic_DNA"/>
</dbReference>
<dbReference type="InterPro" id="IPR016039">
    <property type="entry name" value="Thiolase-like"/>
</dbReference>
<evidence type="ECO:0000313" key="6">
    <source>
        <dbReference type="EMBL" id="MBI9116187.1"/>
    </source>
</evidence>
<evidence type="ECO:0000256" key="2">
    <source>
        <dbReference type="ARBA" id="ARBA00022679"/>
    </source>
</evidence>
<dbReference type="Pfam" id="PF00195">
    <property type="entry name" value="Chal_sti_synt_N"/>
    <property type="match status" value="1"/>
</dbReference>
<proteinExistence type="inferred from homology"/>